<dbReference type="InParanoid" id="A0A0V0QBH2"/>
<dbReference type="Proteomes" id="UP000054937">
    <property type="component" value="Unassembled WGS sequence"/>
</dbReference>
<accession>A0A0V0QBH2</accession>
<evidence type="ECO:0000313" key="4">
    <source>
        <dbReference type="Proteomes" id="UP000054937"/>
    </source>
</evidence>
<organism evidence="3 4">
    <name type="scientific">Pseudocohnilembus persalinus</name>
    <name type="common">Ciliate</name>
    <dbReference type="NCBI Taxonomy" id="266149"/>
    <lineage>
        <taxon>Eukaryota</taxon>
        <taxon>Sar</taxon>
        <taxon>Alveolata</taxon>
        <taxon>Ciliophora</taxon>
        <taxon>Intramacronucleata</taxon>
        <taxon>Oligohymenophorea</taxon>
        <taxon>Scuticociliatia</taxon>
        <taxon>Philasterida</taxon>
        <taxon>Pseudocohnilembidae</taxon>
        <taxon>Pseudocohnilembus</taxon>
    </lineage>
</organism>
<dbReference type="OrthoDB" id="296414at2759"/>
<feature type="compositionally biased region" description="Polar residues" evidence="2">
    <location>
        <begin position="912"/>
        <end position="924"/>
    </location>
</feature>
<protein>
    <recommendedName>
        <fullName evidence="5">EF-hand domain-containing protein</fullName>
    </recommendedName>
</protein>
<feature type="compositionally biased region" description="Polar residues" evidence="2">
    <location>
        <begin position="988"/>
        <end position="1006"/>
    </location>
</feature>
<gene>
    <name evidence="3" type="ORF">PPERSA_07984</name>
</gene>
<feature type="region of interest" description="Disordered" evidence="2">
    <location>
        <begin position="1227"/>
        <end position="1264"/>
    </location>
</feature>
<keyword evidence="1" id="KW-0175">Coiled coil</keyword>
<feature type="compositionally biased region" description="Polar residues" evidence="2">
    <location>
        <begin position="327"/>
        <end position="339"/>
    </location>
</feature>
<feature type="compositionally biased region" description="Polar residues" evidence="2">
    <location>
        <begin position="1227"/>
        <end position="1248"/>
    </location>
</feature>
<evidence type="ECO:0000313" key="3">
    <source>
        <dbReference type="EMBL" id="KRW99499.1"/>
    </source>
</evidence>
<dbReference type="EMBL" id="LDAU01000212">
    <property type="protein sequence ID" value="KRW99499.1"/>
    <property type="molecule type" value="Genomic_DNA"/>
</dbReference>
<feature type="region of interest" description="Disordered" evidence="2">
    <location>
        <begin position="322"/>
        <end position="341"/>
    </location>
</feature>
<feature type="compositionally biased region" description="Basic and acidic residues" evidence="2">
    <location>
        <begin position="295"/>
        <end position="305"/>
    </location>
</feature>
<feature type="compositionally biased region" description="Low complexity" evidence="2">
    <location>
        <begin position="1250"/>
        <end position="1259"/>
    </location>
</feature>
<name>A0A0V0QBH2_PSEPJ</name>
<keyword evidence="4" id="KW-1185">Reference proteome</keyword>
<feature type="region of interest" description="Disordered" evidence="2">
    <location>
        <begin position="698"/>
        <end position="717"/>
    </location>
</feature>
<evidence type="ECO:0000256" key="1">
    <source>
        <dbReference type="SAM" id="Coils"/>
    </source>
</evidence>
<feature type="coiled-coil region" evidence="1">
    <location>
        <begin position="393"/>
        <end position="478"/>
    </location>
</feature>
<feature type="region of interest" description="Disordered" evidence="2">
    <location>
        <begin position="877"/>
        <end position="930"/>
    </location>
</feature>
<proteinExistence type="predicted"/>
<feature type="region of interest" description="Disordered" evidence="2">
    <location>
        <begin position="1297"/>
        <end position="1348"/>
    </location>
</feature>
<feature type="compositionally biased region" description="Basic and acidic residues" evidence="2">
    <location>
        <begin position="698"/>
        <end position="707"/>
    </location>
</feature>
<evidence type="ECO:0000256" key="2">
    <source>
        <dbReference type="SAM" id="MobiDB-lite"/>
    </source>
</evidence>
<feature type="region of interest" description="Disordered" evidence="2">
    <location>
        <begin position="988"/>
        <end position="1014"/>
    </location>
</feature>
<feature type="region of interest" description="Disordered" evidence="2">
    <location>
        <begin position="295"/>
        <end position="314"/>
    </location>
</feature>
<feature type="compositionally biased region" description="Low complexity" evidence="2">
    <location>
        <begin position="1319"/>
        <end position="1348"/>
    </location>
</feature>
<evidence type="ECO:0008006" key="5">
    <source>
        <dbReference type="Google" id="ProtNLM"/>
    </source>
</evidence>
<reference evidence="3 4" key="1">
    <citation type="journal article" date="2015" name="Sci. Rep.">
        <title>Genome of the facultative scuticociliatosis pathogen Pseudocohnilembus persalinus provides insight into its virulence through horizontal gene transfer.</title>
        <authorList>
            <person name="Xiong J."/>
            <person name="Wang G."/>
            <person name="Cheng J."/>
            <person name="Tian M."/>
            <person name="Pan X."/>
            <person name="Warren A."/>
            <person name="Jiang C."/>
            <person name="Yuan D."/>
            <person name="Miao W."/>
        </authorList>
    </citation>
    <scope>NUCLEOTIDE SEQUENCE [LARGE SCALE GENOMIC DNA]</scope>
    <source>
        <strain evidence="3">36N120E</strain>
    </source>
</reference>
<comment type="caution">
    <text evidence="3">The sequence shown here is derived from an EMBL/GenBank/DDBJ whole genome shotgun (WGS) entry which is preliminary data.</text>
</comment>
<sequence>MQSYNTIEYNPNRLKRSLFKMKLQIDGNFQEIEVFEGDTPEQLATNFCQNNQWEKEYVVPVAKKIQSSIEQYYVQKSQKSFSSKSSYTMYKQQSDYSSSKYINSESIQSLSQFQNQSNILDITNIQNNMKQFQQTDQDNNFLDKPGGDFDSIDSSSQFSSLKKKIHNDQQYEYNLQNQKQSYLNIQQNSKEGQKNDIQIFLNYEQNSDFKKYKLGEENIFKNNLDQNNNQYSFVFNMKNCNNKNLENKKSIQEKENICSNNYLNKQQINDIADYNNKSSQNDGQSALNNLLGKQNESKQNVDEKIIQQSSQIPPKIPQILQKKQHQRSQSLPKQKTQLPDQKLKCTEKSNKQDSFQILSQSNNKEINKTLLIQNKENLHYQNFESFRAQPNQIQNIKNQHEKNENQFQQYIHNENISQQNNDIIKQQQSQEDIIQNNLKQLQKTFSNQQIKFLNDFQNNQYNQNNDQQENQYQDRNNLFFQSNLTTKKNLQETQSQKSGKKSNFLQMNFQTKESIQKNQNQFDKKTQNIQNQQQQVSINFGQNESEIHSADTNLQNNYHSKQNQFTSRFNLLEEENFDLQQQKLKQSGFSKTQNDMSQNKNDKNKLDFLNILDQSQILKNTSNLNLSQHNFNSSQKFQLLNNSAKNYLNNSHLYNTSKSNLLQTKNMQSCSSFLEQSQKQINFQNKLYEYVIERQSSEKKKYQENKQNKTQKQNCDTTRYFQNIQLNDIPNNNDDDDQIQINNGKNKDKNQKQQQFYNIQQQLQDQSIQFISEIENECQNFKQQQQKPLYQYDNKKQTIQIKLNQQSKQSNLKQKIPSLKQQFFLKNNIQENQINQIQNENMNYSIQHQPEFSQTNSSKKQQNLVEMQTKSVQFQQISQNPKPDNQNQFNKFQKNGILPPTNFKANKKNISHKQNSSISLNTNNKLDKDIQNSDQNYNQQENMYESHQSNSQKKNYKNIKNQFSKKPALTQSQLRYVERIRQRTSSLNAIDNKNELSQQNKTQQSHIPLPKNNIINKQKNSKNKIHSKSIDFNMQSNKNESHSNLYDKGVLFLQQKQLKIEKMKEKKIEEEDEKFPFQPQTHLYRKRNFSYQLENQDQSLKNSFLRPHNQSCFEELYQNHRVSAEKKKKLVQKVNIILNLIQQLNTYSNVKFEYIKQIIKNNLYKKYHEEQFEEYTFQPQINQNSQIIMSSKYQQDKKRSNSFLKEQVSYFEYKQKKQQENQLKISQEFSQQQQINNNSEYTKNQEQFTTRKTSTRKSSLQSINQNSTQTFYQQQLKLQNSRQGSTQNLKKTYNNKLQQQKSKEIHKIKQQQVKKSNDLKNNQNQNQQQNKQQQNLQPYNNFANSSSFSSLRQSQSSLSSYNYNNINKSPQMNKKSEILFQKQKQNSIQDIFNLLDSDNDGILSAENVEISNIYDDVILKLISPILIEMEDLDIQLNFKEFQLAMENLLKDISIQEKNQIIKFNKEFRRQQKLQVQKNNNFKNQRGQFSLKNSKIMSNSFQNSSLQKHHNSVQQQNICQHQISLEQNSFDNYSSEQLQQKLNQNDSNQQPLQQFIEKYYNKN</sequence>
<feature type="region of interest" description="Disordered" evidence="2">
    <location>
        <begin position="726"/>
        <end position="751"/>
    </location>
</feature>
<feature type="compositionally biased region" description="Low complexity" evidence="2">
    <location>
        <begin position="885"/>
        <end position="895"/>
    </location>
</feature>